<dbReference type="Proteomes" id="UP000002747">
    <property type="component" value="Chromosome"/>
</dbReference>
<sequence>MHFIFLAPHGISEQSLPMEKNIPSSQGKTCFISIPLTLRNSKPDKKHEISGIFMHLK</sequence>
<gene>
    <name evidence="1" type="ordered locus">PAU_01134</name>
</gene>
<reference evidence="1 2" key="1">
    <citation type="journal article" date="2009" name="BMC Genomics">
        <title>Comparative genomics of the emerging human pathogen Photorhabdus asymbiotica with the insect pathogen Photorhabdus luminescens.</title>
        <authorList>
            <person name="Wilkinson P."/>
            <person name="Waterfield N.R."/>
            <person name="Crossman L."/>
            <person name="Corton C."/>
            <person name="Sanchez-Contreras M."/>
            <person name="Vlisidou I."/>
            <person name="Barron A."/>
            <person name="Bignell A."/>
            <person name="Clark L."/>
            <person name="Ormond D."/>
            <person name="Mayho M."/>
            <person name="Bason N."/>
            <person name="Smith F."/>
            <person name="Simmonds M."/>
            <person name="Churcher C."/>
            <person name="Harris D."/>
            <person name="Thompson N.R."/>
            <person name="Quail M."/>
            <person name="Parkhill J."/>
            <person name="ffrench-Constant R.H."/>
        </authorList>
    </citation>
    <scope>NUCLEOTIDE SEQUENCE [LARGE SCALE GENOMIC DNA]</scope>
    <source>
        <strain evidence="2">ATCC 43949 / 3105-77</strain>
    </source>
</reference>
<dbReference type="KEGG" id="pay:PAU_01134"/>
<evidence type="ECO:0000313" key="1">
    <source>
        <dbReference type="EMBL" id="CAQ83226.1"/>
    </source>
</evidence>
<dbReference type="EMBL" id="FM162591">
    <property type="protein sequence ID" value="CAQ83226.1"/>
    <property type="molecule type" value="Genomic_DNA"/>
</dbReference>
<name>C7BQ47_PHOAA</name>
<organism evidence="1 2">
    <name type="scientific">Photorhabdus asymbiotica subsp. asymbiotica (strain ATCC 43949 / 3105-77)</name>
    <name type="common">Xenorhabdus luminescens (strain 2)</name>
    <dbReference type="NCBI Taxonomy" id="553480"/>
    <lineage>
        <taxon>Bacteria</taxon>
        <taxon>Pseudomonadati</taxon>
        <taxon>Pseudomonadota</taxon>
        <taxon>Gammaproteobacteria</taxon>
        <taxon>Enterobacterales</taxon>
        <taxon>Morganellaceae</taxon>
        <taxon>Photorhabdus</taxon>
    </lineage>
</organism>
<dbReference type="STRING" id="291112.PAU_01134"/>
<proteinExistence type="predicted"/>
<dbReference type="AlphaFoldDB" id="C7BQ47"/>
<accession>C7BQ47</accession>
<protein>
    <submittedName>
        <fullName evidence="1">Uncharacterized protein</fullName>
    </submittedName>
</protein>
<evidence type="ECO:0000313" key="2">
    <source>
        <dbReference type="Proteomes" id="UP000002747"/>
    </source>
</evidence>